<keyword evidence="3" id="KW-0862">Zinc</keyword>
<keyword evidence="1" id="KW-0479">Metal-binding</keyword>
<dbReference type="GO" id="GO:1990837">
    <property type="term" value="F:sequence-specific double-stranded DNA binding"/>
    <property type="evidence" value="ECO:0007669"/>
    <property type="project" value="TreeGrafter"/>
</dbReference>
<evidence type="ECO:0000256" key="4">
    <source>
        <dbReference type="PROSITE-ProRule" id="PRU00027"/>
    </source>
</evidence>
<accession>A0A1R3I7H5</accession>
<organism evidence="6 7">
    <name type="scientific">Corchorus capsularis</name>
    <name type="common">Jute</name>
    <dbReference type="NCBI Taxonomy" id="210143"/>
    <lineage>
        <taxon>Eukaryota</taxon>
        <taxon>Viridiplantae</taxon>
        <taxon>Streptophyta</taxon>
        <taxon>Embryophyta</taxon>
        <taxon>Tracheophyta</taxon>
        <taxon>Spermatophyta</taxon>
        <taxon>Magnoliopsida</taxon>
        <taxon>eudicotyledons</taxon>
        <taxon>Gunneridae</taxon>
        <taxon>Pentapetalae</taxon>
        <taxon>rosids</taxon>
        <taxon>malvids</taxon>
        <taxon>Malvales</taxon>
        <taxon>Malvaceae</taxon>
        <taxon>Grewioideae</taxon>
        <taxon>Apeibeae</taxon>
        <taxon>Corchorus</taxon>
    </lineage>
</organism>
<evidence type="ECO:0000313" key="7">
    <source>
        <dbReference type="Proteomes" id="UP000188268"/>
    </source>
</evidence>
<dbReference type="GO" id="GO:0006357">
    <property type="term" value="P:regulation of transcription by RNA polymerase II"/>
    <property type="evidence" value="ECO:0007669"/>
    <property type="project" value="TreeGrafter"/>
</dbReference>
<keyword evidence="2 4" id="KW-0863">Zinc-finger</keyword>
<dbReference type="Proteomes" id="UP000188268">
    <property type="component" value="Unassembled WGS sequence"/>
</dbReference>
<dbReference type="InterPro" id="IPR003656">
    <property type="entry name" value="Znf_BED"/>
</dbReference>
<evidence type="ECO:0000256" key="2">
    <source>
        <dbReference type="ARBA" id="ARBA00022771"/>
    </source>
</evidence>
<feature type="domain" description="BED-type" evidence="5">
    <location>
        <begin position="222"/>
        <end position="282"/>
    </location>
</feature>
<evidence type="ECO:0000256" key="3">
    <source>
        <dbReference type="ARBA" id="ARBA00022833"/>
    </source>
</evidence>
<dbReference type="OrthoDB" id="10479035at2759"/>
<reference evidence="6 7" key="1">
    <citation type="submission" date="2013-09" db="EMBL/GenBank/DDBJ databases">
        <title>Corchorus capsularis genome sequencing.</title>
        <authorList>
            <person name="Alam M."/>
            <person name="Haque M.S."/>
            <person name="Islam M.S."/>
            <person name="Emdad E.M."/>
            <person name="Islam M.M."/>
            <person name="Ahmed B."/>
            <person name="Halim A."/>
            <person name="Hossen Q.M.M."/>
            <person name="Hossain M.Z."/>
            <person name="Ahmed R."/>
            <person name="Khan M.M."/>
            <person name="Islam R."/>
            <person name="Rashid M.M."/>
            <person name="Khan S.A."/>
            <person name="Rahman M.S."/>
            <person name="Alam M."/>
        </authorList>
    </citation>
    <scope>NUCLEOTIDE SEQUENCE [LARGE SCALE GENOMIC DNA]</scope>
    <source>
        <strain evidence="7">cv. CVL-1</strain>
        <tissue evidence="6">Whole seedling</tissue>
    </source>
</reference>
<dbReference type="EMBL" id="AWWV01010554">
    <property type="protein sequence ID" value="OMO78499.1"/>
    <property type="molecule type" value="Genomic_DNA"/>
</dbReference>
<dbReference type="SMART" id="SM00614">
    <property type="entry name" value="ZnF_BED"/>
    <property type="match status" value="1"/>
</dbReference>
<proteinExistence type="predicted"/>
<comment type="caution">
    <text evidence="6">The sequence shown here is derived from an EMBL/GenBank/DDBJ whole genome shotgun (WGS) entry which is preliminary data.</text>
</comment>
<sequence>MSSVGNLQNLSIEAQQLIFEKVARNSAEDFIRLNLSSKTFMRMDHETNIISTVSLDEYYGRVDEMTEKRKAILRFFREREHPVALFILGLQDYCFEGRAAKGIQSLQKGYENGDKCYQYALGLCLIDFLDHQGIIYLKQLFSTISKKYIRKIRELTRAVTLDPHMPFRDHISPPCMNSIMESDNINVTLESTTPITVEQDDDCVEEIPNFEAKQKVSRKKRKKTSKVWDVFQDLGKTADGKDQVKCKYCSIVLNYDSKYGTCNLLRHCDTCLRRDTKDVKQLIMSSNNKGGMQVTSSKFDPEKLRELLFNKISATLYGLFSEYVAANASTSTSKSNACSSSASETQFEQPLSARSSRLETDRMKFLKQLSECEVLRCGASCCQAQGVNSVNLNLDVLLLNLDVLSTMFYWMLLNLDVKFGCFKFGC</sequence>
<keyword evidence="7" id="KW-1185">Reference proteome</keyword>
<dbReference type="GO" id="GO:0008270">
    <property type="term" value="F:zinc ion binding"/>
    <property type="evidence" value="ECO:0007669"/>
    <property type="project" value="UniProtKB-KW"/>
</dbReference>
<dbReference type="InterPro" id="IPR053031">
    <property type="entry name" value="Cuticle_assoc_protein"/>
</dbReference>
<evidence type="ECO:0000259" key="5">
    <source>
        <dbReference type="PROSITE" id="PS50808"/>
    </source>
</evidence>
<evidence type="ECO:0000313" key="6">
    <source>
        <dbReference type="EMBL" id="OMO78499.1"/>
    </source>
</evidence>
<dbReference type="SUPFAM" id="SSF57667">
    <property type="entry name" value="beta-beta-alpha zinc fingers"/>
    <property type="match status" value="1"/>
</dbReference>
<dbReference type="InterPro" id="IPR036236">
    <property type="entry name" value="Znf_C2H2_sf"/>
</dbReference>
<dbReference type="PANTHER" id="PTHR34396">
    <property type="entry name" value="OS03G0264950 PROTEIN-RELATED"/>
    <property type="match status" value="1"/>
</dbReference>
<dbReference type="GO" id="GO:0005634">
    <property type="term" value="C:nucleus"/>
    <property type="evidence" value="ECO:0007669"/>
    <property type="project" value="TreeGrafter"/>
</dbReference>
<dbReference type="Gramene" id="OMO78499">
    <property type="protein sequence ID" value="OMO78499"/>
    <property type="gene ID" value="CCACVL1_14344"/>
</dbReference>
<evidence type="ECO:0000256" key="1">
    <source>
        <dbReference type="ARBA" id="ARBA00022723"/>
    </source>
</evidence>
<dbReference type="PANTHER" id="PTHR34396:SF24">
    <property type="entry name" value="BED-TYPE DOMAIN-CONTAINING PROTEIN"/>
    <property type="match status" value="1"/>
</dbReference>
<dbReference type="AlphaFoldDB" id="A0A1R3I7H5"/>
<protein>
    <submittedName>
        <fullName evidence="6">Putative Zinc finger, BED-type</fullName>
    </submittedName>
</protein>
<dbReference type="PROSITE" id="PS50808">
    <property type="entry name" value="ZF_BED"/>
    <property type="match status" value="1"/>
</dbReference>
<name>A0A1R3I7H5_COCAP</name>
<gene>
    <name evidence="6" type="ORF">CCACVL1_14344</name>
</gene>